<keyword evidence="5" id="KW-0285">Flavoprotein</keyword>
<feature type="region of interest" description="Disordered" evidence="6">
    <location>
        <begin position="577"/>
        <end position="607"/>
    </location>
</feature>
<dbReference type="AlphaFoldDB" id="A0A9W6BZD3"/>
<organism evidence="8 9">
    <name type="scientific">Pleodorina starrii</name>
    <dbReference type="NCBI Taxonomy" id="330485"/>
    <lineage>
        <taxon>Eukaryota</taxon>
        <taxon>Viridiplantae</taxon>
        <taxon>Chlorophyta</taxon>
        <taxon>core chlorophytes</taxon>
        <taxon>Chlorophyceae</taxon>
        <taxon>CS clade</taxon>
        <taxon>Chlamydomonadales</taxon>
        <taxon>Volvocaceae</taxon>
        <taxon>Pleodorina</taxon>
    </lineage>
</organism>
<reference evidence="8 9" key="1">
    <citation type="journal article" date="2023" name="Commun. Biol.">
        <title>Reorganization of the ancestral sex-determining regions during the evolution of trioecy in Pleodorina starrii.</title>
        <authorList>
            <person name="Takahashi K."/>
            <person name="Suzuki S."/>
            <person name="Kawai-Toyooka H."/>
            <person name="Yamamoto K."/>
            <person name="Hamaji T."/>
            <person name="Ootsuki R."/>
            <person name="Yamaguchi H."/>
            <person name="Kawachi M."/>
            <person name="Higashiyama T."/>
            <person name="Nozaki H."/>
        </authorList>
    </citation>
    <scope>NUCLEOTIDE SEQUENCE [LARGE SCALE GENOMIC DNA]</scope>
    <source>
        <strain evidence="8 9">NIES-4479</strain>
    </source>
</reference>
<feature type="domain" description="Proline dehydrogenase" evidence="7">
    <location>
        <begin position="530"/>
        <end position="579"/>
    </location>
</feature>
<dbReference type="OrthoDB" id="5464at2759"/>
<dbReference type="Gene3D" id="3.20.20.220">
    <property type="match status" value="2"/>
</dbReference>
<feature type="compositionally biased region" description="Low complexity" evidence="6">
    <location>
        <begin position="464"/>
        <end position="475"/>
    </location>
</feature>
<evidence type="ECO:0000259" key="7">
    <source>
        <dbReference type="Pfam" id="PF01619"/>
    </source>
</evidence>
<dbReference type="GO" id="GO:0004657">
    <property type="term" value="F:proline dehydrogenase activity"/>
    <property type="evidence" value="ECO:0007669"/>
    <property type="project" value="UniProtKB-EC"/>
</dbReference>
<gene>
    <name evidence="8" type="primary">PLEST010505</name>
    <name evidence="8" type="ORF">PLESTB_001650600</name>
</gene>
<dbReference type="PANTHER" id="PTHR13914:SF0">
    <property type="entry name" value="PROLINE DEHYDROGENASE 1, MITOCHONDRIAL"/>
    <property type="match status" value="1"/>
</dbReference>
<accession>A0A9W6BZD3</accession>
<dbReference type="GO" id="GO:0071949">
    <property type="term" value="F:FAD binding"/>
    <property type="evidence" value="ECO:0007669"/>
    <property type="project" value="TreeGrafter"/>
</dbReference>
<dbReference type="Pfam" id="PF01619">
    <property type="entry name" value="Pro_dh"/>
    <property type="match status" value="2"/>
</dbReference>
<feature type="region of interest" description="Disordered" evidence="6">
    <location>
        <begin position="462"/>
        <end position="527"/>
    </location>
</feature>
<comment type="function">
    <text evidence="5">Converts proline to delta-1-pyrroline-5-carboxylate.</text>
</comment>
<evidence type="ECO:0000256" key="6">
    <source>
        <dbReference type="SAM" id="MobiDB-lite"/>
    </source>
</evidence>
<evidence type="ECO:0000313" key="8">
    <source>
        <dbReference type="EMBL" id="GLC60637.1"/>
    </source>
</evidence>
<feature type="compositionally biased region" description="Pro residues" evidence="6">
    <location>
        <begin position="73"/>
        <end position="83"/>
    </location>
</feature>
<dbReference type="PANTHER" id="PTHR13914">
    <property type="entry name" value="PROLINE OXIDASE"/>
    <property type="match status" value="1"/>
</dbReference>
<keyword evidence="5" id="KW-0274">FAD</keyword>
<dbReference type="Proteomes" id="UP001165080">
    <property type="component" value="Unassembled WGS sequence"/>
</dbReference>
<evidence type="ECO:0000256" key="4">
    <source>
        <dbReference type="ARBA" id="ARBA00023062"/>
    </source>
</evidence>
<dbReference type="GO" id="GO:0010133">
    <property type="term" value="P:L-proline catabolic process to L-glutamate"/>
    <property type="evidence" value="ECO:0007669"/>
    <property type="project" value="TreeGrafter"/>
</dbReference>
<keyword evidence="4 5" id="KW-0642">Proline metabolism</keyword>
<sequence length="793" mass="81358">MARWHDSRLGKQDHRIIYEHLTTEELLRNLLVLRLCSLPYFVRHADRLLDGSILRRSGATLSTGTAADGGGAAPPPPPPPPPRQQHGSFLGPLPPPPWPWPAEVPGAGGTAGAAAAAAAEPLAWLRDALYGHFCIGHSARDVWAQMNRLRAHGVSAILDYAEEEPATAELPLQCTIPTAAAVVGSAACRRVAPPPPPPPPLATASLDASASYDFGASCEVPYERHYRGFRTSIDTAATLPGQNFAAVKLSSLADGSGGGGIGGGIGDTELLDHVSAALGRLLTALRRRDAAAAGGTGGGCTAQEYEQLDECLRRWGLTAPGGAVAAASGSGSGGGDAAAAAAAAAVDYEGWLRQQDLRRLVALAAELDLDLPYDAAADSGGGGASTAADVASAAAAAAADSKQLQGRRQQQQQLQQLDVLLGRLEVLVERAVRKGVKLIIDAELISMRPAVEHIAHGLMRRHNNNNINNGNNNHNDINRKTDDNANHDNQQQKQQQQRCSAEGSGPATFSAAEATTPGGGGSGGGGGEARVFLTYQAYLSDTRERLEADLSRAEAEGYTLGACLVSGAYMHLERRWTATPQPSPPTTSTTLTASTATSTASTVSTPPAPPAVFDSVEATHASFAACLELLLTAVQYGRAEVMVGSHHGGSVAAAAAMMARLGLVPEEAPVYFGQLLGMADGLSFTLGAAGYKVYKLCPFGDPTKVVPYLARRVHETQYTLQGGVRELQLVEAEVARRLAQGTAAAASEAAAAAAGKVAALMAAAARGLGGGSGGGSGGGGGGGGPPRSTAGQP</sequence>
<comment type="similarity">
    <text evidence="1 5">Belongs to the proline oxidase family.</text>
</comment>
<keyword evidence="9" id="KW-1185">Reference proteome</keyword>
<protein>
    <recommendedName>
        <fullName evidence="2 5">Proline dehydrogenase</fullName>
        <ecNumber evidence="2 5">1.5.5.2</ecNumber>
    </recommendedName>
</protein>
<feature type="compositionally biased region" description="Pro residues" evidence="6">
    <location>
        <begin position="92"/>
        <end position="102"/>
    </location>
</feature>
<comment type="catalytic activity">
    <reaction evidence="5">
        <text>L-proline + a quinone = (S)-1-pyrroline-5-carboxylate + a quinol + H(+)</text>
        <dbReference type="Rhea" id="RHEA:23784"/>
        <dbReference type="ChEBI" id="CHEBI:15378"/>
        <dbReference type="ChEBI" id="CHEBI:17388"/>
        <dbReference type="ChEBI" id="CHEBI:24646"/>
        <dbReference type="ChEBI" id="CHEBI:60039"/>
        <dbReference type="ChEBI" id="CHEBI:132124"/>
        <dbReference type="EC" id="1.5.5.2"/>
    </reaction>
</comment>
<evidence type="ECO:0000256" key="3">
    <source>
        <dbReference type="ARBA" id="ARBA00023002"/>
    </source>
</evidence>
<dbReference type="EC" id="1.5.5.2" evidence="2 5"/>
<comment type="caution">
    <text evidence="8">The sequence shown here is derived from an EMBL/GenBank/DDBJ whole genome shotgun (WGS) entry which is preliminary data.</text>
</comment>
<proteinExistence type="inferred from homology"/>
<name>A0A9W6BZD3_9CHLO</name>
<evidence type="ECO:0000256" key="2">
    <source>
        <dbReference type="ARBA" id="ARBA00012695"/>
    </source>
</evidence>
<dbReference type="InterPro" id="IPR029041">
    <property type="entry name" value="FAD-linked_oxidoreductase-like"/>
</dbReference>
<comment type="cofactor">
    <cofactor evidence="5">
        <name>FAD</name>
        <dbReference type="ChEBI" id="CHEBI:57692"/>
    </cofactor>
</comment>
<feature type="region of interest" description="Disordered" evidence="6">
    <location>
        <begin position="772"/>
        <end position="793"/>
    </location>
</feature>
<feature type="domain" description="Proline dehydrogenase" evidence="7">
    <location>
        <begin position="610"/>
        <end position="715"/>
    </location>
</feature>
<evidence type="ECO:0000256" key="1">
    <source>
        <dbReference type="ARBA" id="ARBA00005869"/>
    </source>
</evidence>
<dbReference type="InterPro" id="IPR015659">
    <property type="entry name" value="Proline_oxidase"/>
</dbReference>
<dbReference type="InterPro" id="IPR002872">
    <property type="entry name" value="Proline_DH_dom"/>
</dbReference>
<feature type="compositionally biased region" description="Basic and acidic residues" evidence="6">
    <location>
        <begin position="476"/>
        <end position="486"/>
    </location>
</feature>
<feature type="compositionally biased region" description="Gly residues" evidence="6">
    <location>
        <begin position="517"/>
        <end position="527"/>
    </location>
</feature>
<evidence type="ECO:0000256" key="5">
    <source>
        <dbReference type="RuleBase" id="RU364054"/>
    </source>
</evidence>
<dbReference type="EMBL" id="BRXU01000036">
    <property type="protein sequence ID" value="GLC60637.1"/>
    <property type="molecule type" value="Genomic_DNA"/>
</dbReference>
<dbReference type="GO" id="GO:0005739">
    <property type="term" value="C:mitochondrion"/>
    <property type="evidence" value="ECO:0007669"/>
    <property type="project" value="TreeGrafter"/>
</dbReference>
<evidence type="ECO:0000313" key="9">
    <source>
        <dbReference type="Proteomes" id="UP001165080"/>
    </source>
</evidence>
<keyword evidence="3 5" id="KW-0560">Oxidoreductase</keyword>
<feature type="compositionally biased region" description="Low complexity" evidence="6">
    <location>
        <begin position="586"/>
        <end position="605"/>
    </location>
</feature>
<feature type="region of interest" description="Disordered" evidence="6">
    <location>
        <begin position="61"/>
        <end position="105"/>
    </location>
</feature>
<dbReference type="SUPFAM" id="SSF51730">
    <property type="entry name" value="FAD-linked oxidoreductase"/>
    <property type="match status" value="2"/>
</dbReference>
<feature type="compositionally biased region" description="Gly residues" evidence="6">
    <location>
        <begin position="772"/>
        <end position="785"/>
    </location>
</feature>